<dbReference type="Proteomes" id="UP000777935">
    <property type="component" value="Unassembled WGS sequence"/>
</dbReference>
<accession>A0ABX2IZB3</accession>
<name>A0ABX2IZB3_9RHOB</name>
<comment type="caution">
    <text evidence="1">The sequence shown here is derived from an EMBL/GenBank/DDBJ whole genome shotgun (WGS) entry which is preliminary data.</text>
</comment>
<protein>
    <submittedName>
        <fullName evidence="1">Uncharacterized protein</fullName>
    </submittedName>
</protein>
<gene>
    <name evidence="1" type="ORF">HRQ87_14760</name>
</gene>
<evidence type="ECO:0000313" key="2">
    <source>
        <dbReference type="Proteomes" id="UP000777935"/>
    </source>
</evidence>
<reference evidence="1 2" key="1">
    <citation type="submission" date="2020-06" db="EMBL/GenBank/DDBJ databases">
        <title>Sulfitobacter algicola sp. nov., isolated from green algae.</title>
        <authorList>
            <person name="Wang C."/>
        </authorList>
    </citation>
    <scope>NUCLEOTIDE SEQUENCE [LARGE SCALE GENOMIC DNA]</scope>
    <source>
        <strain evidence="1 2">1151</strain>
    </source>
</reference>
<dbReference type="RefSeq" id="WP_174139057.1">
    <property type="nucleotide sequence ID" value="NZ_JABUFE010000009.1"/>
</dbReference>
<proteinExistence type="predicted"/>
<evidence type="ECO:0000313" key="1">
    <source>
        <dbReference type="EMBL" id="NSX56061.1"/>
    </source>
</evidence>
<organism evidence="1 2">
    <name type="scientific">Parasulfitobacter algicola</name>
    <dbReference type="NCBI Taxonomy" id="2614809"/>
    <lineage>
        <taxon>Bacteria</taxon>
        <taxon>Pseudomonadati</taxon>
        <taxon>Pseudomonadota</taxon>
        <taxon>Alphaproteobacteria</taxon>
        <taxon>Rhodobacterales</taxon>
        <taxon>Roseobacteraceae</taxon>
        <taxon>Parasulfitobacter</taxon>
    </lineage>
</organism>
<keyword evidence="2" id="KW-1185">Reference proteome</keyword>
<dbReference type="EMBL" id="JABUFE010000009">
    <property type="protein sequence ID" value="NSX56061.1"/>
    <property type="molecule type" value="Genomic_DNA"/>
</dbReference>
<sequence length="69" mass="7631">MIRFPLGVANKVVEQGLCHAQPTLETGISDVHGFVRSIEAVINATPFFDIEETYVRDMAKDVANVIVRT</sequence>